<dbReference type="RefSeq" id="WP_397676353.1">
    <property type="nucleotide sequence ID" value="NZ_JBIRGH010000031.1"/>
</dbReference>
<keyword evidence="2" id="KW-1185">Reference proteome</keyword>
<dbReference type="Proteomes" id="UP001610990">
    <property type="component" value="Unassembled WGS sequence"/>
</dbReference>
<proteinExistence type="predicted"/>
<protein>
    <submittedName>
        <fullName evidence="1">Uncharacterized protein</fullName>
    </submittedName>
</protein>
<evidence type="ECO:0000313" key="1">
    <source>
        <dbReference type="EMBL" id="MFH8589325.1"/>
    </source>
</evidence>
<evidence type="ECO:0000313" key="2">
    <source>
        <dbReference type="Proteomes" id="UP001610990"/>
    </source>
</evidence>
<organism evidence="1 2">
    <name type="scientific">Streptomyces celluloflavus</name>
    <dbReference type="NCBI Taxonomy" id="58344"/>
    <lineage>
        <taxon>Bacteria</taxon>
        <taxon>Bacillati</taxon>
        <taxon>Actinomycetota</taxon>
        <taxon>Actinomycetes</taxon>
        <taxon>Kitasatosporales</taxon>
        <taxon>Streptomycetaceae</taxon>
        <taxon>Streptomyces</taxon>
    </lineage>
</organism>
<accession>A0ABW7RML9</accession>
<dbReference type="EMBL" id="JBIRGH010000031">
    <property type="protein sequence ID" value="MFH8589325.1"/>
    <property type="molecule type" value="Genomic_DNA"/>
</dbReference>
<comment type="caution">
    <text evidence="1">The sequence shown here is derived from an EMBL/GenBank/DDBJ whole genome shotgun (WGS) entry which is preliminary data.</text>
</comment>
<name>A0ABW7RML9_9ACTN</name>
<reference evidence="1 2" key="1">
    <citation type="submission" date="2024-10" db="EMBL/GenBank/DDBJ databases">
        <title>The Natural Products Discovery Center: Release of the First 8490 Sequenced Strains for Exploring Actinobacteria Biosynthetic Diversity.</title>
        <authorList>
            <person name="Kalkreuter E."/>
            <person name="Kautsar S.A."/>
            <person name="Yang D."/>
            <person name="Bader C.D."/>
            <person name="Teijaro C.N."/>
            <person name="Fluegel L."/>
            <person name="Davis C.M."/>
            <person name="Simpson J.R."/>
            <person name="Lauterbach L."/>
            <person name="Steele A.D."/>
            <person name="Gui C."/>
            <person name="Meng S."/>
            <person name="Li G."/>
            <person name="Viehrig K."/>
            <person name="Ye F."/>
            <person name="Su P."/>
            <person name="Kiefer A.F."/>
            <person name="Nichols A."/>
            <person name="Cepeda A.J."/>
            <person name="Yan W."/>
            <person name="Fan B."/>
            <person name="Jiang Y."/>
            <person name="Adhikari A."/>
            <person name="Zheng C.-J."/>
            <person name="Schuster L."/>
            <person name="Cowan T.M."/>
            <person name="Smanski M.J."/>
            <person name="Chevrette M.G."/>
            <person name="De Carvalho L.P.S."/>
            <person name="Shen B."/>
        </authorList>
    </citation>
    <scope>NUCLEOTIDE SEQUENCE [LARGE SCALE GENOMIC DNA]</scope>
    <source>
        <strain evidence="1 2">NPDC018013</strain>
    </source>
</reference>
<sequence length="204" mass="22113">MISHNPAQNRFTTYINRSAVYNEMGIVLAGGPIEVDRCFALTYHRTTTEWKTSVHAADSTPCKPGSILVTAANGTQSRLRQTAGKNLTDTDIAREFNLTNKVWHTGFALGATHKQNGAVAITGLLYSRTPNTAVVSHGSATASTCRCSAATRRYRTVPAPLALSQTANVRRADSDFEVRVALGESARPRWPSSSGTGYRLRESK</sequence>
<gene>
    <name evidence="1" type="ORF">ACH4GP_33965</name>
</gene>